<evidence type="ECO:0000313" key="3">
    <source>
        <dbReference type="Proteomes" id="UP000250197"/>
    </source>
</evidence>
<feature type="transmembrane region" description="Helical" evidence="1">
    <location>
        <begin position="211"/>
        <end position="231"/>
    </location>
</feature>
<dbReference type="EMBL" id="CP021252">
    <property type="protein sequence ID" value="ART20135.1"/>
    <property type="molecule type" value="Genomic_DNA"/>
</dbReference>
<dbReference type="Pfam" id="PF13367">
    <property type="entry name" value="PrsW-protease"/>
    <property type="match status" value="1"/>
</dbReference>
<keyword evidence="2" id="KW-0482">Metalloprotease</keyword>
<dbReference type="GO" id="GO:0006508">
    <property type="term" value="P:proteolysis"/>
    <property type="evidence" value="ECO:0007669"/>
    <property type="project" value="UniProtKB-KW"/>
</dbReference>
<accession>A0A2Z2IYQ8</accession>
<feature type="transmembrane region" description="Helical" evidence="1">
    <location>
        <begin position="237"/>
        <end position="258"/>
    </location>
</feature>
<dbReference type="KEGG" id="cstr:CBE89_00410"/>
<feature type="transmembrane region" description="Helical" evidence="1">
    <location>
        <begin position="106"/>
        <end position="124"/>
    </location>
</feature>
<dbReference type="GO" id="GO:0008237">
    <property type="term" value="F:metallopeptidase activity"/>
    <property type="evidence" value="ECO:0007669"/>
    <property type="project" value="UniProtKB-KW"/>
</dbReference>
<dbReference type="PANTHER" id="PTHR36844:SF1">
    <property type="entry name" value="PROTEASE PRSW"/>
    <property type="match status" value="1"/>
</dbReference>
<organism evidence="2 3">
    <name type="scientific">Corynebacterium striatum</name>
    <dbReference type="NCBI Taxonomy" id="43770"/>
    <lineage>
        <taxon>Bacteria</taxon>
        <taxon>Bacillati</taxon>
        <taxon>Actinomycetota</taxon>
        <taxon>Actinomycetes</taxon>
        <taxon>Mycobacteriales</taxon>
        <taxon>Corynebacteriaceae</taxon>
        <taxon>Corynebacterium</taxon>
    </lineage>
</organism>
<keyword evidence="1" id="KW-0812">Transmembrane</keyword>
<proteinExistence type="predicted"/>
<sequence length="276" mass="30262">MNKLFRNTMWVLIALGILALLVNVLSLGLVAPALLLPSIAIGAVVAALFLFLLRLSPMWPRSARSWIPPALLWGGGTALGLALLSAPPLTDLALSFGWKAAAFSWAGAYPEEISKATGVLFVLLSYRELNRPWHGWIVGACVGLGFEVVENVMYSIMGGIIHPLNDWIGMLQMWGLRLVAGPGLHVLFTAMAGWGIGWAIFAANKSRMWRLGVLCGFMACAFSFHFCWNYLHDDELLTIIQYIVVALVLYPLSIFLILRGNKLAKQDDSYYVTPAA</sequence>
<feature type="transmembrane region" description="Helical" evidence="1">
    <location>
        <begin position="184"/>
        <end position="204"/>
    </location>
</feature>
<dbReference type="Proteomes" id="UP000250197">
    <property type="component" value="Chromosome"/>
</dbReference>
<gene>
    <name evidence="2" type="ORF">CBE89_00410</name>
</gene>
<protein>
    <submittedName>
        <fullName evidence="2">PrsW family intramembrane metalloprotease</fullName>
    </submittedName>
</protein>
<dbReference type="RefSeq" id="WP_086890364.1">
    <property type="nucleotide sequence ID" value="NZ_CP021252.1"/>
</dbReference>
<name>A0A2Z2IYQ8_CORST</name>
<feature type="transmembrane region" description="Helical" evidence="1">
    <location>
        <begin position="65"/>
        <end position="86"/>
    </location>
</feature>
<keyword evidence="1" id="KW-0472">Membrane</keyword>
<evidence type="ECO:0000256" key="1">
    <source>
        <dbReference type="SAM" id="Phobius"/>
    </source>
</evidence>
<dbReference type="InterPro" id="IPR026898">
    <property type="entry name" value="PrsW"/>
</dbReference>
<keyword evidence="1" id="KW-1133">Transmembrane helix</keyword>
<keyword evidence="2" id="KW-0378">Hydrolase</keyword>
<evidence type="ECO:0000313" key="2">
    <source>
        <dbReference type="EMBL" id="ART20135.1"/>
    </source>
</evidence>
<feature type="transmembrane region" description="Helical" evidence="1">
    <location>
        <begin position="36"/>
        <end position="53"/>
    </location>
</feature>
<dbReference type="PANTHER" id="PTHR36844">
    <property type="entry name" value="PROTEASE PRSW"/>
    <property type="match status" value="1"/>
</dbReference>
<keyword evidence="2" id="KW-0645">Protease</keyword>
<reference evidence="2 3" key="1">
    <citation type="submission" date="2017-05" db="EMBL/GenBank/DDBJ databases">
        <title>Complete genome sequence of Corynebacterium striatum KC-Na-1 isolated from Neophocaena asiaeorientalis in Korea.</title>
        <authorList>
            <person name="Kim J.H."/>
            <person name="Lee K."/>
        </authorList>
    </citation>
    <scope>NUCLEOTIDE SEQUENCE [LARGE SCALE GENOMIC DNA]</scope>
    <source>
        <strain evidence="2 3">KC-Na-01</strain>
    </source>
</reference>
<dbReference type="AlphaFoldDB" id="A0A2Z2IYQ8"/>
<feature type="transmembrane region" description="Helical" evidence="1">
    <location>
        <begin position="136"/>
        <end position="164"/>
    </location>
</feature>